<organism evidence="2 3">
    <name type="scientific">Dreissena polymorpha</name>
    <name type="common">Zebra mussel</name>
    <name type="synonym">Mytilus polymorpha</name>
    <dbReference type="NCBI Taxonomy" id="45954"/>
    <lineage>
        <taxon>Eukaryota</taxon>
        <taxon>Metazoa</taxon>
        <taxon>Spiralia</taxon>
        <taxon>Lophotrochozoa</taxon>
        <taxon>Mollusca</taxon>
        <taxon>Bivalvia</taxon>
        <taxon>Autobranchia</taxon>
        <taxon>Heteroconchia</taxon>
        <taxon>Euheterodonta</taxon>
        <taxon>Imparidentia</taxon>
        <taxon>Neoheterodontei</taxon>
        <taxon>Myida</taxon>
        <taxon>Dreissenoidea</taxon>
        <taxon>Dreissenidae</taxon>
        <taxon>Dreissena</taxon>
    </lineage>
</organism>
<feature type="compositionally biased region" description="Acidic residues" evidence="1">
    <location>
        <begin position="21"/>
        <end position="30"/>
    </location>
</feature>
<name>A0A9D4L421_DREPO</name>
<evidence type="ECO:0000313" key="2">
    <source>
        <dbReference type="EMBL" id="KAH3850212.1"/>
    </source>
</evidence>
<protein>
    <submittedName>
        <fullName evidence="2">Uncharacterized protein</fullName>
    </submittedName>
</protein>
<evidence type="ECO:0000256" key="1">
    <source>
        <dbReference type="SAM" id="MobiDB-lite"/>
    </source>
</evidence>
<dbReference type="AlphaFoldDB" id="A0A9D4L421"/>
<keyword evidence="3" id="KW-1185">Reference proteome</keyword>
<accession>A0A9D4L421</accession>
<dbReference type="Proteomes" id="UP000828390">
    <property type="component" value="Unassembled WGS sequence"/>
</dbReference>
<feature type="region of interest" description="Disordered" evidence="1">
    <location>
        <begin position="1"/>
        <end position="34"/>
    </location>
</feature>
<reference evidence="2" key="2">
    <citation type="submission" date="2020-11" db="EMBL/GenBank/DDBJ databases">
        <authorList>
            <person name="McCartney M.A."/>
            <person name="Auch B."/>
            <person name="Kono T."/>
            <person name="Mallez S."/>
            <person name="Becker A."/>
            <person name="Gohl D.M."/>
            <person name="Silverstein K.A.T."/>
            <person name="Koren S."/>
            <person name="Bechman K.B."/>
            <person name="Herman A."/>
            <person name="Abrahante J.E."/>
            <person name="Garbe J."/>
        </authorList>
    </citation>
    <scope>NUCLEOTIDE SEQUENCE</scope>
    <source>
        <strain evidence="2">Duluth1</strain>
        <tissue evidence="2">Whole animal</tissue>
    </source>
</reference>
<reference evidence="2" key="1">
    <citation type="journal article" date="2019" name="bioRxiv">
        <title>The Genome of the Zebra Mussel, Dreissena polymorpha: A Resource for Invasive Species Research.</title>
        <authorList>
            <person name="McCartney M.A."/>
            <person name="Auch B."/>
            <person name="Kono T."/>
            <person name="Mallez S."/>
            <person name="Zhang Y."/>
            <person name="Obille A."/>
            <person name="Becker A."/>
            <person name="Abrahante J.E."/>
            <person name="Garbe J."/>
            <person name="Badalamenti J.P."/>
            <person name="Herman A."/>
            <person name="Mangelson H."/>
            <person name="Liachko I."/>
            <person name="Sullivan S."/>
            <person name="Sone E.D."/>
            <person name="Koren S."/>
            <person name="Silverstein K.A.T."/>
            <person name="Beckman K.B."/>
            <person name="Gohl D.M."/>
        </authorList>
    </citation>
    <scope>NUCLEOTIDE SEQUENCE</scope>
    <source>
        <strain evidence="2">Duluth1</strain>
        <tissue evidence="2">Whole animal</tissue>
    </source>
</reference>
<comment type="caution">
    <text evidence="2">The sequence shown here is derived from an EMBL/GenBank/DDBJ whole genome shotgun (WGS) entry which is preliminary data.</text>
</comment>
<evidence type="ECO:0000313" key="3">
    <source>
        <dbReference type="Proteomes" id="UP000828390"/>
    </source>
</evidence>
<gene>
    <name evidence="2" type="ORF">DPMN_092619</name>
</gene>
<proteinExistence type="predicted"/>
<dbReference type="EMBL" id="JAIWYP010000003">
    <property type="protein sequence ID" value="KAH3850212.1"/>
    <property type="molecule type" value="Genomic_DNA"/>
</dbReference>
<sequence length="68" mass="7310">METHIGSFVSGQPAESSRDSTEDDGSDDCDAFSQDAFSSDVSTNLTVVLLKNATRNLMPPKSERTSLI</sequence>